<gene>
    <name evidence="1" type="ORF">L3Q82_016636</name>
</gene>
<dbReference type="Proteomes" id="UP000831701">
    <property type="component" value="Chromosome 2"/>
</dbReference>
<evidence type="ECO:0000313" key="2">
    <source>
        <dbReference type="Proteomes" id="UP000831701"/>
    </source>
</evidence>
<keyword evidence="2" id="KW-1185">Reference proteome</keyword>
<comment type="caution">
    <text evidence="1">The sequence shown here is derived from an EMBL/GenBank/DDBJ whole genome shotgun (WGS) entry which is preliminary data.</text>
</comment>
<name>A0ACB8X7U6_9TELE</name>
<protein>
    <submittedName>
        <fullName evidence="1">Uncharacterized protein</fullName>
    </submittedName>
</protein>
<proteinExistence type="predicted"/>
<dbReference type="EMBL" id="CM041532">
    <property type="protein sequence ID" value="KAI3376114.1"/>
    <property type="molecule type" value="Genomic_DNA"/>
</dbReference>
<accession>A0ACB8X7U6</accession>
<sequence length="207" mass="23714">MKYLASQNEKDYPEASNFIRNNFYMDDGLISVEFVDTAIRLVREAQHICANGRLHLHKFISNNREVLESIPDNERASGVHDVDLNHDELPVQTVLGVKWNVSSDTFSFKVTLNEKPATRRGILSIVASVFDPPGFMAAFLLLGKKILQEMCQKGIGWDEPLPEELKPQWESWLNDLQNLQSIRIPRCFIPEDLAKVQRVELHHFSDA</sequence>
<organism evidence="1 2">
    <name type="scientific">Scortum barcoo</name>
    <name type="common">barcoo grunter</name>
    <dbReference type="NCBI Taxonomy" id="214431"/>
    <lineage>
        <taxon>Eukaryota</taxon>
        <taxon>Metazoa</taxon>
        <taxon>Chordata</taxon>
        <taxon>Craniata</taxon>
        <taxon>Vertebrata</taxon>
        <taxon>Euteleostomi</taxon>
        <taxon>Actinopterygii</taxon>
        <taxon>Neopterygii</taxon>
        <taxon>Teleostei</taxon>
        <taxon>Neoteleostei</taxon>
        <taxon>Acanthomorphata</taxon>
        <taxon>Eupercaria</taxon>
        <taxon>Centrarchiformes</taxon>
        <taxon>Terapontoidei</taxon>
        <taxon>Terapontidae</taxon>
        <taxon>Scortum</taxon>
    </lineage>
</organism>
<reference evidence="1" key="1">
    <citation type="submission" date="2022-04" db="EMBL/GenBank/DDBJ databases">
        <title>Jade perch genome.</title>
        <authorList>
            <person name="Chao B."/>
        </authorList>
    </citation>
    <scope>NUCLEOTIDE SEQUENCE</scope>
    <source>
        <strain evidence="1">CB-2022</strain>
    </source>
</reference>
<evidence type="ECO:0000313" key="1">
    <source>
        <dbReference type="EMBL" id="KAI3376114.1"/>
    </source>
</evidence>